<evidence type="ECO:0000313" key="1">
    <source>
        <dbReference type="EMBL" id="KAG7357652.1"/>
    </source>
</evidence>
<comment type="caution">
    <text evidence="1">The sequence shown here is derived from an EMBL/GenBank/DDBJ whole genome shotgun (WGS) entry which is preliminary data.</text>
</comment>
<keyword evidence="2" id="KW-1185">Reference proteome</keyword>
<organism evidence="1 2">
    <name type="scientific">Nitzschia inconspicua</name>
    <dbReference type="NCBI Taxonomy" id="303405"/>
    <lineage>
        <taxon>Eukaryota</taxon>
        <taxon>Sar</taxon>
        <taxon>Stramenopiles</taxon>
        <taxon>Ochrophyta</taxon>
        <taxon>Bacillariophyta</taxon>
        <taxon>Bacillariophyceae</taxon>
        <taxon>Bacillariophycidae</taxon>
        <taxon>Bacillariales</taxon>
        <taxon>Bacillariaceae</taxon>
        <taxon>Nitzschia</taxon>
    </lineage>
</organism>
<dbReference type="OrthoDB" id="53708at2759"/>
<evidence type="ECO:0000313" key="2">
    <source>
        <dbReference type="Proteomes" id="UP000693970"/>
    </source>
</evidence>
<protein>
    <submittedName>
        <fullName evidence="1">Uncharacterized protein</fullName>
    </submittedName>
</protein>
<dbReference type="Proteomes" id="UP000693970">
    <property type="component" value="Unassembled WGS sequence"/>
</dbReference>
<dbReference type="AlphaFoldDB" id="A0A9K3L8K7"/>
<proteinExistence type="predicted"/>
<accession>A0A9K3L8K7</accession>
<reference evidence="1" key="1">
    <citation type="journal article" date="2021" name="Sci. Rep.">
        <title>Diploid genomic architecture of Nitzschia inconspicua, an elite biomass production diatom.</title>
        <authorList>
            <person name="Oliver A."/>
            <person name="Podell S."/>
            <person name="Pinowska A."/>
            <person name="Traller J.C."/>
            <person name="Smith S.R."/>
            <person name="McClure R."/>
            <person name="Beliaev A."/>
            <person name="Bohutskyi P."/>
            <person name="Hill E.A."/>
            <person name="Rabines A."/>
            <person name="Zheng H."/>
            <person name="Allen L.Z."/>
            <person name="Kuo A."/>
            <person name="Grigoriev I.V."/>
            <person name="Allen A.E."/>
            <person name="Hazlebeck D."/>
            <person name="Allen E.E."/>
        </authorList>
    </citation>
    <scope>NUCLEOTIDE SEQUENCE</scope>
    <source>
        <strain evidence="1">Hildebrandi</strain>
    </source>
</reference>
<dbReference type="EMBL" id="JAGRRH010000015">
    <property type="protein sequence ID" value="KAG7357652.1"/>
    <property type="molecule type" value="Genomic_DNA"/>
</dbReference>
<name>A0A9K3L8K7_9STRA</name>
<gene>
    <name evidence="1" type="ORF">IV203_002340</name>
</gene>
<sequence length="83" mass="10115">MLEDYTSQMLFKRQLPPLLPYEFKEILFTRWFRGRFDVDNEVAFTKCMPRWVESGKWQLMTLPRFVALQNCTRGFAQIECWMP</sequence>
<reference evidence="1" key="2">
    <citation type="submission" date="2021-04" db="EMBL/GenBank/DDBJ databases">
        <authorList>
            <person name="Podell S."/>
        </authorList>
    </citation>
    <scope>NUCLEOTIDE SEQUENCE</scope>
    <source>
        <strain evidence="1">Hildebrandi</strain>
    </source>
</reference>